<dbReference type="VEuPathDB" id="FungiDB:SPRG_14697"/>
<keyword evidence="2" id="KW-1185">Reference proteome</keyword>
<proteinExistence type="predicted"/>
<gene>
    <name evidence="1" type="ORF">SPRG_14697</name>
</gene>
<accession>A0A067BR84</accession>
<dbReference type="RefSeq" id="XP_012209979.1">
    <property type="nucleotide sequence ID" value="XM_012354589.1"/>
</dbReference>
<dbReference type="SUPFAM" id="SSF64268">
    <property type="entry name" value="PX domain"/>
    <property type="match status" value="1"/>
</dbReference>
<evidence type="ECO:0000313" key="1">
    <source>
        <dbReference type="EMBL" id="KDO19305.1"/>
    </source>
</evidence>
<dbReference type="Gene3D" id="3.30.1520.10">
    <property type="entry name" value="Phox-like domain"/>
    <property type="match status" value="1"/>
</dbReference>
<organism evidence="1 2">
    <name type="scientific">Saprolegnia parasitica (strain CBS 223.65)</name>
    <dbReference type="NCBI Taxonomy" id="695850"/>
    <lineage>
        <taxon>Eukaryota</taxon>
        <taxon>Sar</taxon>
        <taxon>Stramenopiles</taxon>
        <taxon>Oomycota</taxon>
        <taxon>Saprolegniomycetes</taxon>
        <taxon>Saprolegniales</taxon>
        <taxon>Saprolegniaceae</taxon>
        <taxon>Saprolegnia</taxon>
    </lineage>
</organism>
<reference evidence="1 2" key="1">
    <citation type="journal article" date="2013" name="PLoS Genet.">
        <title>Distinctive expansion of potential virulence genes in the genome of the oomycete fish pathogen Saprolegnia parasitica.</title>
        <authorList>
            <person name="Jiang R.H."/>
            <person name="de Bruijn I."/>
            <person name="Haas B.J."/>
            <person name="Belmonte R."/>
            <person name="Lobach L."/>
            <person name="Christie J."/>
            <person name="van den Ackerveken G."/>
            <person name="Bottin A."/>
            <person name="Bulone V."/>
            <person name="Diaz-Moreno S.M."/>
            <person name="Dumas B."/>
            <person name="Fan L."/>
            <person name="Gaulin E."/>
            <person name="Govers F."/>
            <person name="Grenville-Briggs L.J."/>
            <person name="Horner N.R."/>
            <person name="Levin J.Z."/>
            <person name="Mammella M."/>
            <person name="Meijer H.J."/>
            <person name="Morris P."/>
            <person name="Nusbaum C."/>
            <person name="Oome S."/>
            <person name="Phillips A.J."/>
            <person name="van Rooyen D."/>
            <person name="Rzeszutek E."/>
            <person name="Saraiva M."/>
            <person name="Secombes C.J."/>
            <person name="Seidl M.F."/>
            <person name="Snel B."/>
            <person name="Stassen J.H."/>
            <person name="Sykes S."/>
            <person name="Tripathy S."/>
            <person name="van den Berg H."/>
            <person name="Vega-Arreguin J.C."/>
            <person name="Wawra S."/>
            <person name="Young S.K."/>
            <person name="Zeng Q."/>
            <person name="Dieguez-Uribeondo J."/>
            <person name="Russ C."/>
            <person name="Tyler B.M."/>
            <person name="van West P."/>
        </authorList>
    </citation>
    <scope>NUCLEOTIDE SEQUENCE [LARGE SCALE GENOMIC DNA]</scope>
    <source>
        <strain evidence="1 2">CBS 223.65</strain>
    </source>
</reference>
<dbReference type="AlphaFoldDB" id="A0A067BR84"/>
<dbReference type="EMBL" id="KK583358">
    <property type="protein sequence ID" value="KDO19305.1"/>
    <property type="molecule type" value="Genomic_DNA"/>
</dbReference>
<dbReference type="KEGG" id="spar:SPRG_14697"/>
<evidence type="ECO:0008006" key="3">
    <source>
        <dbReference type="Google" id="ProtNLM"/>
    </source>
</evidence>
<dbReference type="GO" id="GO:0035091">
    <property type="term" value="F:phosphatidylinositol binding"/>
    <property type="evidence" value="ECO:0007669"/>
    <property type="project" value="InterPro"/>
</dbReference>
<sequence>MAGASMRRQLSSSNLDDMYIVRGLEIANCRITGTSMVKRKGFLAKHSIVYHVKVISGSHVYVVDCVYEDFARFYKALRTAPKSATAFLQSIAGFPCPKKSLFGHRDALVIKGMCGQLENHLTNVLRLCHIHSAAQPALKEHVNACIIAFVTHLDPIHAPRGRCHPVLSPHTQANAVRRCLSSTVV</sequence>
<dbReference type="CDD" id="cd06093">
    <property type="entry name" value="PX_domain"/>
    <property type="match status" value="1"/>
</dbReference>
<dbReference type="GeneID" id="24136488"/>
<dbReference type="OMA" id="HINACIL"/>
<name>A0A067BR84_SAPPC</name>
<dbReference type="InterPro" id="IPR036871">
    <property type="entry name" value="PX_dom_sf"/>
</dbReference>
<evidence type="ECO:0000313" key="2">
    <source>
        <dbReference type="Proteomes" id="UP000030745"/>
    </source>
</evidence>
<dbReference type="OrthoDB" id="62151at2759"/>
<dbReference type="Proteomes" id="UP000030745">
    <property type="component" value="Unassembled WGS sequence"/>
</dbReference>
<protein>
    <recommendedName>
        <fullName evidence="3">PX domain-containing protein</fullName>
    </recommendedName>
</protein>